<evidence type="ECO:0000256" key="1">
    <source>
        <dbReference type="SAM" id="MobiDB-lite"/>
    </source>
</evidence>
<organism evidence="2 3">
    <name type="scientific">Eilatimonas milleporae</name>
    <dbReference type="NCBI Taxonomy" id="911205"/>
    <lineage>
        <taxon>Bacteria</taxon>
        <taxon>Pseudomonadati</taxon>
        <taxon>Pseudomonadota</taxon>
        <taxon>Alphaproteobacteria</taxon>
        <taxon>Kordiimonadales</taxon>
        <taxon>Kordiimonadaceae</taxon>
        <taxon>Eilatimonas</taxon>
    </lineage>
</organism>
<evidence type="ECO:0000313" key="2">
    <source>
        <dbReference type="EMBL" id="RMB12382.1"/>
    </source>
</evidence>
<dbReference type="Proteomes" id="UP000271227">
    <property type="component" value="Unassembled WGS sequence"/>
</dbReference>
<sequence length="131" mass="13911">MSDYSKARGVHSIVTPSERADPLQAKNRSRLIAKLARLNHQKLLLERLNRVWVEQQQATLARLHRLEAQIDAIHAVTGIAMVPKQAPAPGPVSGASTQRSDIGASTPGSGHAGRGAGGPPPAGPPRRGRSR</sequence>
<dbReference type="InParanoid" id="A0A3M0CS75"/>
<protein>
    <submittedName>
        <fullName evidence="2">Uncharacterized protein</fullName>
    </submittedName>
</protein>
<dbReference type="OrthoDB" id="9898842at2"/>
<reference evidence="2 3" key="1">
    <citation type="submission" date="2018-10" db="EMBL/GenBank/DDBJ databases">
        <title>Genomic Encyclopedia of Archaeal and Bacterial Type Strains, Phase II (KMG-II): from individual species to whole genera.</title>
        <authorList>
            <person name="Goeker M."/>
        </authorList>
    </citation>
    <scope>NUCLEOTIDE SEQUENCE [LARGE SCALE GENOMIC DNA]</scope>
    <source>
        <strain evidence="2 3">DSM 25217</strain>
    </source>
</reference>
<name>A0A3M0CS75_9PROT</name>
<dbReference type="AlphaFoldDB" id="A0A3M0CS75"/>
<gene>
    <name evidence="2" type="ORF">BXY39_0878</name>
</gene>
<accession>A0A3M0CS75</accession>
<comment type="caution">
    <text evidence="2">The sequence shown here is derived from an EMBL/GenBank/DDBJ whole genome shotgun (WGS) entry which is preliminary data.</text>
</comment>
<proteinExistence type="predicted"/>
<dbReference type="RefSeq" id="WP_121937558.1">
    <property type="nucleotide sequence ID" value="NZ_REFR01000009.1"/>
</dbReference>
<dbReference type="EMBL" id="REFR01000009">
    <property type="protein sequence ID" value="RMB12382.1"/>
    <property type="molecule type" value="Genomic_DNA"/>
</dbReference>
<evidence type="ECO:0000313" key="3">
    <source>
        <dbReference type="Proteomes" id="UP000271227"/>
    </source>
</evidence>
<keyword evidence="3" id="KW-1185">Reference proteome</keyword>
<feature type="region of interest" description="Disordered" evidence="1">
    <location>
        <begin position="83"/>
        <end position="131"/>
    </location>
</feature>